<dbReference type="PROSITE" id="PS51007">
    <property type="entry name" value="CYTC"/>
    <property type="match status" value="1"/>
</dbReference>
<evidence type="ECO:0000256" key="7">
    <source>
        <dbReference type="SAM" id="SignalP"/>
    </source>
</evidence>
<organism evidence="9 10">
    <name type="scientific">Bordetella genomosp. 11</name>
    <dbReference type="NCBI Taxonomy" id="1416808"/>
    <lineage>
        <taxon>Bacteria</taxon>
        <taxon>Pseudomonadati</taxon>
        <taxon>Pseudomonadota</taxon>
        <taxon>Betaproteobacteria</taxon>
        <taxon>Burkholderiales</taxon>
        <taxon>Alcaligenaceae</taxon>
        <taxon>Bordetella</taxon>
    </lineage>
</organism>
<evidence type="ECO:0000256" key="4">
    <source>
        <dbReference type="ARBA" id="ARBA00022982"/>
    </source>
</evidence>
<dbReference type="InterPro" id="IPR036909">
    <property type="entry name" value="Cyt_c-like_dom_sf"/>
</dbReference>
<evidence type="ECO:0000256" key="1">
    <source>
        <dbReference type="ARBA" id="ARBA00022448"/>
    </source>
</evidence>
<reference evidence="10" key="1">
    <citation type="submission" date="2017-05" db="EMBL/GenBank/DDBJ databases">
        <title>Complete and WGS of Bordetella genogroups.</title>
        <authorList>
            <person name="Spilker T."/>
            <person name="Lipuma J."/>
        </authorList>
    </citation>
    <scope>NUCLEOTIDE SEQUENCE [LARGE SCALE GENOMIC DNA]</scope>
    <source>
        <strain evidence="10">AU8856</strain>
    </source>
</reference>
<dbReference type="AlphaFoldDB" id="A0A261UHE1"/>
<keyword evidence="3 6" id="KW-0479">Metal-binding</keyword>
<keyword evidence="10" id="KW-1185">Reference proteome</keyword>
<dbReference type="GO" id="GO:0009055">
    <property type="term" value="F:electron transfer activity"/>
    <property type="evidence" value="ECO:0007669"/>
    <property type="project" value="InterPro"/>
</dbReference>
<evidence type="ECO:0000256" key="3">
    <source>
        <dbReference type="ARBA" id="ARBA00022723"/>
    </source>
</evidence>
<gene>
    <name evidence="9" type="ORF">CAL28_14685</name>
</gene>
<dbReference type="Proteomes" id="UP000215767">
    <property type="component" value="Unassembled WGS sequence"/>
</dbReference>
<proteinExistence type="predicted"/>
<dbReference type="RefSeq" id="WP_176463999.1">
    <property type="nucleotide sequence ID" value="NZ_NEVS01000004.1"/>
</dbReference>
<evidence type="ECO:0000256" key="5">
    <source>
        <dbReference type="ARBA" id="ARBA00023004"/>
    </source>
</evidence>
<dbReference type="GO" id="GO:0046872">
    <property type="term" value="F:metal ion binding"/>
    <property type="evidence" value="ECO:0007669"/>
    <property type="project" value="UniProtKB-KW"/>
</dbReference>
<dbReference type="Gene3D" id="1.10.760.10">
    <property type="entry name" value="Cytochrome c-like domain"/>
    <property type="match status" value="1"/>
</dbReference>
<dbReference type="InterPro" id="IPR009056">
    <property type="entry name" value="Cyt_c-like_dom"/>
</dbReference>
<name>A0A261UHE1_9BORD</name>
<feature type="domain" description="Cytochrome c" evidence="8">
    <location>
        <begin position="26"/>
        <end position="125"/>
    </location>
</feature>
<keyword evidence="2 6" id="KW-0349">Heme</keyword>
<accession>A0A261UHE1</accession>
<evidence type="ECO:0000256" key="6">
    <source>
        <dbReference type="PROSITE-ProRule" id="PRU00433"/>
    </source>
</evidence>
<comment type="caution">
    <text evidence="9">The sequence shown here is derived from an EMBL/GenBank/DDBJ whole genome shotgun (WGS) entry which is preliminary data.</text>
</comment>
<dbReference type="PRINTS" id="PR00604">
    <property type="entry name" value="CYTCHRMECIAB"/>
</dbReference>
<feature type="chain" id="PRO_5013057124" description="Cytochrome c domain-containing protein" evidence="7">
    <location>
        <begin position="29"/>
        <end position="125"/>
    </location>
</feature>
<protein>
    <recommendedName>
        <fullName evidence="8">Cytochrome c domain-containing protein</fullName>
    </recommendedName>
</protein>
<dbReference type="GO" id="GO:0020037">
    <property type="term" value="F:heme binding"/>
    <property type="evidence" value="ECO:0007669"/>
    <property type="project" value="InterPro"/>
</dbReference>
<dbReference type="EMBL" id="NEVS01000004">
    <property type="protein sequence ID" value="OZI60640.1"/>
    <property type="molecule type" value="Genomic_DNA"/>
</dbReference>
<evidence type="ECO:0000259" key="8">
    <source>
        <dbReference type="PROSITE" id="PS51007"/>
    </source>
</evidence>
<evidence type="ECO:0000313" key="9">
    <source>
        <dbReference type="EMBL" id="OZI60640.1"/>
    </source>
</evidence>
<dbReference type="PANTHER" id="PTHR11961">
    <property type="entry name" value="CYTOCHROME C"/>
    <property type="match status" value="1"/>
</dbReference>
<evidence type="ECO:0000256" key="2">
    <source>
        <dbReference type="ARBA" id="ARBA00022617"/>
    </source>
</evidence>
<evidence type="ECO:0000313" key="10">
    <source>
        <dbReference type="Proteomes" id="UP000215767"/>
    </source>
</evidence>
<sequence>MSVRWLGAPAVLASLALLSWPAAGNAQALGGDRLFRQRCASCHSIEPARNAIGPSLFGVFGRRAGAMEGARYSGALQGSDVVWTKETLDRYLRNPRQAVPGTSMMVNVPNQAEREALVDYLGTLR</sequence>
<dbReference type="Pfam" id="PF00034">
    <property type="entry name" value="Cytochrom_C"/>
    <property type="match status" value="1"/>
</dbReference>
<keyword evidence="1" id="KW-0813">Transport</keyword>
<keyword evidence="7" id="KW-0732">Signal</keyword>
<dbReference type="SUPFAM" id="SSF46626">
    <property type="entry name" value="Cytochrome c"/>
    <property type="match status" value="1"/>
</dbReference>
<dbReference type="InterPro" id="IPR002327">
    <property type="entry name" value="Cyt_c_1A/1B"/>
</dbReference>
<keyword evidence="5 6" id="KW-0408">Iron</keyword>
<keyword evidence="4" id="KW-0249">Electron transport</keyword>
<feature type="signal peptide" evidence="7">
    <location>
        <begin position="1"/>
        <end position="28"/>
    </location>
</feature>